<keyword evidence="1" id="KW-0808">Transferase</keyword>
<evidence type="ECO:0000313" key="2">
    <source>
        <dbReference type="Proteomes" id="UP000515915"/>
    </source>
</evidence>
<accession>A0A7G8AKG5</accession>
<dbReference type="GO" id="GO:0016301">
    <property type="term" value="F:kinase activity"/>
    <property type="evidence" value="ECO:0007669"/>
    <property type="project" value="UniProtKB-KW"/>
</dbReference>
<evidence type="ECO:0000313" key="1">
    <source>
        <dbReference type="EMBL" id="QNI20410.1"/>
    </source>
</evidence>
<dbReference type="SUPFAM" id="SSF52540">
    <property type="entry name" value="P-loop containing nucleoside triphosphate hydrolases"/>
    <property type="match status" value="1"/>
</dbReference>
<protein>
    <submittedName>
        <fullName evidence="1">Dephospho-CoA kinase</fullName>
    </submittedName>
</protein>
<dbReference type="Gene3D" id="3.40.50.300">
    <property type="entry name" value="P-loop containing nucleotide triphosphate hydrolases"/>
    <property type="match status" value="1"/>
</dbReference>
<organism evidence="1 2">
    <name type="scientific">Bacillus phage 1_ICo-2020</name>
    <dbReference type="NCBI Taxonomy" id="2759272"/>
    <lineage>
        <taxon>Viruses</taxon>
        <taxon>Duplodnaviria</taxon>
        <taxon>Heunggongvirae</taxon>
        <taxon>Uroviricota</taxon>
        <taxon>Caudoviricetes</taxon>
        <taxon>Ehrlichviridae</taxon>
        <taxon>Suttonboningtonvirus</taxon>
        <taxon>Suttonboningtonvirus sv1ICo2020</taxon>
    </lineage>
</organism>
<dbReference type="EMBL" id="MT700412">
    <property type="protein sequence ID" value="QNI20410.1"/>
    <property type="molecule type" value="Genomic_DNA"/>
</dbReference>
<reference evidence="1 2" key="1">
    <citation type="submission" date="2020-06" db="EMBL/GenBank/DDBJ databases">
        <authorList>
            <person name="Connerton I.F."/>
        </authorList>
    </citation>
    <scope>NUCLEOTIDE SEQUENCE [LARGE SCALE GENOMIC DNA]</scope>
</reference>
<keyword evidence="1" id="KW-0418">Kinase</keyword>
<name>A0A7G8AKG5_9CAUD</name>
<dbReference type="InterPro" id="IPR027417">
    <property type="entry name" value="P-loop_NTPase"/>
</dbReference>
<dbReference type="Proteomes" id="UP000515915">
    <property type="component" value="Segment"/>
</dbReference>
<sequence length="193" mass="22142">MKKLPDIALIGKMRSGKDEFASILLELGYPASRIAFGDSMKGMFSNSFPWIPMEPKPIQLLQHFGQSMRAIDEDVFVKPTLSKLWFEKKLAENNNYGYKQKSYIFTDVRQPNEYEAVRKAGFIPVRIYASEKTRIARMIANGETVSQDILNAPTEKYLESFPVEYTVSNDGTREEFKQEIVELIEKIQAKEGN</sequence>
<keyword evidence="2" id="KW-1185">Reference proteome</keyword>
<proteinExistence type="predicted"/>